<evidence type="ECO:0000313" key="4">
    <source>
        <dbReference type="Proteomes" id="UP000078292"/>
    </source>
</evidence>
<feature type="domain" description="Amidohydrolase-related" evidence="2">
    <location>
        <begin position="14"/>
        <end position="291"/>
    </location>
</feature>
<dbReference type="Gene3D" id="3.20.20.140">
    <property type="entry name" value="Metal-dependent hydrolases"/>
    <property type="match status" value="1"/>
</dbReference>
<dbReference type="InterPro" id="IPR032466">
    <property type="entry name" value="Metal_Hydrolase"/>
</dbReference>
<reference evidence="3 4" key="1">
    <citation type="submission" date="2016-04" db="EMBL/GenBank/DDBJ databases">
        <title>First whole genome shotgun sequence of the bacterium Enteractinococcus sp. strain UASWS1574.</title>
        <authorList>
            <person name="Crovadore J."/>
            <person name="Chablais R."/>
            <person name="Lefort F."/>
        </authorList>
    </citation>
    <scope>NUCLEOTIDE SEQUENCE [LARGE SCALE GENOMIC DNA]</scope>
    <source>
        <strain evidence="3 4">UASWS1574</strain>
    </source>
</reference>
<dbReference type="InterPro" id="IPR032465">
    <property type="entry name" value="ACMSD"/>
</dbReference>
<dbReference type="RefSeq" id="WP_043056142.1">
    <property type="nucleotide sequence ID" value="NZ_LXEY01000009.1"/>
</dbReference>
<keyword evidence="3" id="KW-0378">Hydrolase</keyword>
<keyword evidence="4" id="KW-1185">Reference proteome</keyword>
<dbReference type="AlphaFoldDB" id="A0A1B7M2A0"/>
<dbReference type="GO" id="GO:0016831">
    <property type="term" value="F:carboxy-lyase activity"/>
    <property type="evidence" value="ECO:0007669"/>
    <property type="project" value="InterPro"/>
</dbReference>
<accession>A0A1B7M2A0</accession>
<sequence length="292" mass="32359">MYESNIDLDAVTAIDTHVHIEADDCGHAALPQPLLDAADAYFKRTGPSPTIDQIAEYYRELSMVAVVFTVDSETNMKTRPNSSEEIARGAARNNDVLIPFASVDPLQGEKAVHKARTLVEEFGVRGFKFHPSTQGFAPNDEQFLPLFTQLEAYGLPVVFHTGQTGIGAGMPGGFGIRLSLSNPMFLDDLAARHPYMPIIMAHPSVPWQDEAIAIATHKANVWIDLSGWSPKYFEPKLVQAARTYLQDKVLFASDYPAIKPERWMRDYAGLGLPDEISQKIFKTNAARLLKLV</sequence>
<name>A0A1B7M2A0_9MICC</name>
<dbReference type="PANTHER" id="PTHR21240:SF19">
    <property type="entry name" value="CATALYTIC_ HYDROLASE"/>
    <property type="match status" value="1"/>
</dbReference>
<dbReference type="GO" id="GO:0016787">
    <property type="term" value="F:hydrolase activity"/>
    <property type="evidence" value="ECO:0007669"/>
    <property type="project" value="UniProtKB-KW"/>
</dbReference>
<dbReference type="PANTHER" id="PTHR21240">
    <property type="entry name" value="2-AMINO-3-CARBOXYLMUCONATE-6-SEMIALDEHYDE DECARBOXYLASE"/>
    <property type="match status" value="1"/>
</dbReference>
<dbReference type="OrthoDB" id="1407586at2"/>
<dbReference type="SUPFAM" id="SSF51556">
    <property type="entry name" value="Metallo-dependent hydrolases"/>
    <property type="match status" value="1"/>
</dbReference>
<dbReference type="Pfam" id="PF04909">
    <property type="entry name" value="Amidohydro_2"/>
    <property type="match status" value="1"/>
</dbReference>
<dbReference type="Proteomes" id="UP000078292">
    <property type="component" value="Unassembled WGS sequence"/>
</dbReference>
<evidence type="ECO:0000256" key="1">
    <source>
        <dbReference type="ARBA" id="ARBA00023239"/>
    </source>
</evidence>
<dbReference type="CDD" id="cd01292">
    <property type="entry name" value="metallo-dependent_hydrolases"/>
    <property type="match status" value="1"/>
</dbReference>
<gene>
    <name evidence="3" type="ORF">A6F49_05125</name>
</gene>
<dbReference type="EMBL" id="LXEY01000009">
    <property type="protein sequence ID" value="OAV62726.1"/>
    <property type="molecule type" value="Genomic_DNA"/>
</dbReference>
<organism evidence="3 4">
    <name type="scientific">Enteractinococcus helveticum</name>
    <dbReference type="NCBI Taxonomy" id="1837282"/>
    <lineage>
        <taxon>Bacteria</taxon>
        <taxon>Bacillati</taxon>
        <taxon>Actinomycetota</taxon>
        <taxon>Actinomycetes</taxon>
        <taxon>Micrococcales</taxon>
        <taxon>Micrococcaceae</taxon>
    </lineage>
</organism>
<evidence type="ECO:0000259" key="2">
    <source>
        <dbReference type="Pfam" id="PF04909"/>
    </source>
</evidence>
<keyword evidence="1" id="KW-0456">Lyase</keyword>
<comment type="caution">
    <text evidence="3">The sequence shown here is derived from an EMBL/GenBank/DDBJ whole genome shotgun (WGS) entry which is preliminary data.</text>
</comment>
<dbReference type="InterPro" id="IPR006680">
    <property type="entry name" value="Amidohydro-rel"/>
</dbReference>
<dbReference type="STRING" id="1837282.A6F49_05125"/>
<protein>
    <submittedName>
        <fullName evidence="3">4-hydroxyphenyl-beta-ketoacyl-CoA hydrolase</fullName>
    </submittedName>
</protein>
<evidence type="ECO:0000313" key="3">
    <source>
        <dbReference type="EMBL" id="OAV62726.1"/>
    </source>
</evidence>
<proteinExistence type="predicted"/>